<comment type="caution">
    <text evidence="2">The sequence shown here is derived from an EMBL/GenBank/DDBJ whole genome shotgun (WGS) entry which is preliminary data.</text>
</comment>
<reference evidence="2" key="2">
    <citation type="submission" date="2020-06" db="EMBL/GenBank/DDBJ databases">
        <authorList>
            <person name="Sheffer M."/>
        </authorList>
    </citation>
    <scope>NUCLEOTIDE SEQUENCE</scope>
</reference>
<dbReference type="AlphaFoldDB" id="A0A8T0ESG0"/>
<protein>
    <submittedName>
        <fullName evidence="2">Retinaldehyde-binding protein 1 like protein</fullName>
    </submittedName>
</protein>
<dbReference type="Proteomes" id="UP000807504">
    <property type="component" value="Unassembled WGS sequence"/>
</dbReference>
<evidence type="ECO:0000313" key="3">
    <source>
        <dbReference type="Proteomes" id="UP000807504"/>
    </source>
</evidence>
<dbReference type="PANTHER" id="PTHR10174:SF208">
    <property type="entry name" value="CRAL-TRIO DOMAIN-CONTAINING PROTEIN DDB_G0278031"/>
    <property type="match status" value="1"/>
</dbReference>
<dbReference type="GO" id="GO:1902936">
    <property type="term" value="F:phosphatidylinositol bisphosphate binding"/>
    <property type="evidence" value="ECO:0007669"/>
    <property type="project" value="TreeGrafter"/>
</dbReference>
<reference evidence="2" key="1">
    <citation type="journal article" date="2020" name="bioRxiv">
        <title>Chromosome-level reference genome of the European wasp spider Argiope bruennichi: a resource for studies on range expansion and evolutionary adaptation.</title>
        <authorList>
            <person name="Sheffer M.M."/>
            <person name="Hoppe A."/>
            <person name="Krehenwinkel H."/>
            <person name="Uhl G."/>
            <person name="Kuss A.W."/>
            <person name="Jensen L."/>
            <person name="Jensen C."/>
            <person name="Gillespie R.G."/>
            <person name="Hoff K.J."/>
            <person name="Prost S."/>
        </authorList>
    </citation>
    <scope>NUCLEOTIDE SEQUENCE</scope>
</reference>
<keyword evidence="3" id="KW-1185">Reference proteome</keyword>
<dbReference type="PANTHER" id="PTHR10174">
    <property type="entry name" value="ALPHA-TOCOPHEROL TRANSFER PROTEIN-RELATED"/>
    <property type="match status" value="1"/>
</dbReference>
<dbReference type="Pfam" id="PF00650">
    <property type="entry name" value="CRAL_TRIO"/>
    <property type="match status" value="1"/>
</dbReference>
<feature type="domain" description="CRAL-TRIO" evidence="1">
    <location>
        <begin position="118"/>
        <end position="213"/>
    </location>
</feature>
<dbReference type="EMBL" id="JABXBU010002072">
    <property type="protein sequence ID" value="KAF8778321.1"/>
    <property type="molecule type" value="Genomic_DNA"/>
</dbReference>
<proteinExistence type="predicted"/>
<evidence type="ECO:0000259" key="1">
    <source>
        <dbReference type="Pfam" id="PF00650"/>
    </source>
</evidence>
<dbReference type="SUPFAM" id="SSF52087">
    <property type="entry name" value="CRAL/TRIO domain"/>
    <property type="match status" value="1"/>
</dbReference>
<dbReference type="GO" id="GO:0016020">
    <property type="term" value="C:membrane"/>
    <property type="evidence" value="ECO:0007669"/>
    <property type="project" value="TreeGrafter"/>
</dbReference>
<organism evidence="2 3">
    <name type="scientific">Argiope bruennichi</name>
    <name type="common">Wasp spider</name>
    <name type="synonym">Aranea bruennichi</name>
    <dbReference type="NCBI Taxonomy" id="94029"/>
    <lineage>
        <taxon>Eukaryota</taxon>
        <taxon>Metazoa</taxon>
        <taxon>Ecdysozoa</taxon>
        <taxon>Arthropoda</taxon>
        <taxon>Chelicerata</taxon>
        <taxon>Arachnida</taxon>
        <taxon>Araneae</taxon>
        <taxon>Araneomorphae</taxon>
        <taxon>Entelegynae</taxon>
        <taxon>Araneoidea</taxon>
        <taxon>Araneidae</taxon>
        <taxon>Argiope</taxon>
    </lineage>
</organism>
<gene>
    <name evidence="2" type="ORF">HNY73_015052</name>
</gene>
<dbReference type="InterPro" id="IPR036865">
    <property type="entry name" value="CRAL-TRIO_dom_sf"/>
</dbReference>
<dbReference type="CDD" id="cd00170">
    <property type="entry name" value="SEC14"/>
    <property type="match status" value="1"/>
</dbReference>
<sequence length="214" mass="25166">MSSKPSKIQDKDCLPLFIGYLPEFALKKCKEELNESPERKVKALQELRALLEKNEKTSGIDFHEDFLVQYLRRNKYRLRDTFQHLLNFVILNKKETNLFNSTPDHYLETASSRTILLLPKRCPEGCAVAIFQIATWNPKELPFEYFKQIGVMTFLQLLRDPMNQVNGFKFIHDFQGTFSFLKYCTPQNLYLLYNFTINCIPGRYKEIHIITIPG</sequence>
<dbReference type="InterPro" id="IPR036273">
    <property type="entry name" value="CRAL/TRIO_N_dom_sf"/>
</dbReference>
<dbReference type="Gene3D" id="3.40.525.10">
    <property type="entry name" value="CRAL-TRIO lipid binding domain"/>
    <property type="match status" value="1"/>
</dbReference>
<dbReference type="Gene3D" id="1.10.8.20">
    <property type="entry name" value="N-terminal domain of phosphatidylinositol transfer protein sec14p"/>
    <property type="match status" value="1"/>
</dbReference>
<accession>A0A8T0ESG0</accession>
<evidence type="ECO:0000313" key="2">
    <source>
        <dbReference type="EMBL" id="KAF8778321.1"/>
    </source>
</evidence>
<dbReference type="SUPFAM" id="SSF46938">
    <property type="entry name" value="CRAL/TRIO N-terminal domain"/>
    <property type="match status" value="1"/>
</dbReference>
<dbReference type="InterPro" id="IPR001251">
    <property type="entry name" value="CRAL-TRIO_dom"/>
</dbReference>
<name>A0A8T0ESG0_ARGBR</name>